<accession>A0A4Y6PYL5</accession>
<evidence type="ECO:0000313" key="3">
    <source>
        <dbReference type="EMBL" id="QDG53097.1"/>
    </source>
</evidence>
<dbReference type="InterPro" id="IPR013783">
    <property type="entry name" value="Ig-like_fold"/>
</dbReference>
<dbReference type="PROSITE" id="PS51257">
    <property type="entry name" value="PROKAR_LIPOPROTEIN"/>
    <property type="match status" value="1"/>
</dbReference>
<keyword evidence="1" id="KW-0732">Signal</keyword>
<dbReference type="Pfam" id="PF01833">
    <property type="entry name" value="TIG"/>
    <property type="match status" value="1"/>
</dbReference>
<name>A0A4Y6PYL5_PERCE</name>
<dbReference type="Gene3D" id="2.60.40.10">
    <property type="entry name" value="Immunoglobulins"/>
    <property type="match status" value="2"/>
</dbReference>
<dbReference type="InterPro" id="IPR002909">
    <property type="entry name" value="IPT_dom"/>
</dbReference>
<evidence type="ECO:0000259" key="2">
    <source>
        <dbReference type="Pfam" id="PF01833"/>
    </source>
</evidence>
<feature type="domain" description="IPT/TIG" evidence="2">
    <location>
        <begin position="949"/>
        <end position="1034"/>
    </location>
</feature>
<accession>A0A5B8YFA0</accession>
<organism evidence="3 4">
    <name type="scientific">Persicimonas caeni</name>
    <dbReference type="NCBI Taxonomy" id="2292766"/>
    <lineage>
        <taxon>Bacteria</taxon>
        <taxon>Deltaproteobacteria</taxon>
        <taxon>Bradymonadales</taxon>
        <taxon>Bradymonadaceae</taxon>
        <taxon>Persicimonas</taxon>
    </lineage>
</organism>
<dbReference type="SUPFAM" id="SSF117281">
    <property type="entry name" value="Kelch motif"/>
    <property type="match status" value="2"/>
</dbReference>
<evidence type="ECO:0000256" key="1">
    <source>
        <dbReference type="SAM" id="SignalP"/>
    </source>
</evidence>
<sequence>MFRDVRGSLALATALLIGLSGCAEEVEGPAPSVPAGDTLAPTFDPGFVCNEQVESWITVSGEEFSPLVVDSLNDPSVDFPTVTLTRSATIEGDELTTETVYTKTLEASDIADESHVKWIDSNTLAFYIDPDLDLPRGSFDVTITNPNGESATAEGAFGVLPRPTVTGVIPDMACVAQGERSVEVQGDHFLVSDSETPTVSIGDKTYEIDEANDCRELLSSAFGTHQVCKSLTITVAEGDFEPGQQQVTVNNIEPAACSSKPEEDTAGFLVVAPPTVTDVNSEPICSEQNEYADMSVSGENFIRVTDADGNVAMPTVTVGDTAYTASDASGCEPIEGLVNQTAERCTELTFAIAADDHQAAIGDGERSAELDVVVENPQPAGCSSTEALSLTVVPPPSVTDAQPEPSCVAEESKTVTVTGFGFLNIDGTLPQVQIGPNTYDADALSDCTAVEQTDGDPTAESVESCDTLTVTLPTAAVDPDTNHAITVINPETAACSSTEDVQYYVAGPPTFTNITPQPICTADGDNTMLVEGENFLEITDDTNTAHWPTVTIGGNVYDAANIGNCTDAPLQDDGLQRPTRICTTLEVVIPQGDLAAGDHAVSVTNPLEANCSSTEGNLNIVPPPTVNGITEEIACVAQGEKSFVVDGADFLVIDGAQPSVQVAGKTYAATVDTSSCTNATVNGRSVDTCTSLSFTVPQDDIAPGVVQVSVVNPDSAACTSTNTADLTIHPAPTVAAIQPNPICSDAGGSVEVTGQDFIVFDGTTPTVTVDGVAHTATADTTNDCTQLTSVTANTVYNCSRLTLDIPASDISTGTHVVGVANPSPVGCNSTDSTSLVALAPPTVSGVTEAIACNETADTTLTIAGTGFAKTATGELPTVTIGGTSVQTTAANGCTVVTGTAIETCTELEVLASAGTLAEGAQAIEVTNPGGGGCASGSTTDVDVFGVAQVSAVNPSLYCDQQGGTELTIDGSNFFVVDGNAPQVQIGTATYTATVDTSTCTTATARVESCTSLTVTVPEADLTSGTYDASVINPGPLDCPSSSTAPVVEAGAPTITAAQPDLVCSNDTAFQGSGSVTLTGTNFLVIDSTNPTVTVNGVAAIVTGTANCTSVTNPTYAVESCTELTVEVPSSERDVDMLFELQNPAPADCGQPTSFTLPVEPAPIVTAVTPLRICRDGGSVQIDGQNFEQGMTVDIAGIDADTVTVTSSTSATATWTSGLPPGDRTLTVTNPSTCSSDFSQPITVVAGPQVFYVDPPVAYNGINTQVKVYLSGLEGGSISDVTITDSQGNATSVAINFDPNTPNVVQATIPAGILAQGSTSDVFDITVTDDVNCAGTGNDLLTVTDELTVAVDNIDPPFGWTSSSTGVTVTATDPAPQGQVQFAATPRVYINPVNAGPTTLATELSALQFVDATELNGIVPTGMPVGQYDVIVVNPDGTVGLLTDPNDPALGAFEITQDPPPLVDTVTPGSWPTGEAALPVTIEGDNFRDPTVEAFCNDGTTTTAAPITRVGFTTTTIDVTVDTNPLSHLSSCYIVVTNGNDGTYAEYSPVTVFNPAGNFVSFQAGPNLVTARRDPLMSSGQPSRRAKFIYAFGGDDGASANALTSMEASQLDRFGNPTAWWTMPKPYNLNVAQNELPVGLTHTEAVRVDDFIYAVGGYEGPNGATTKVIRANVLDPLDVPEITNLELGFGEGIVGNDPGTYYYRVSAVLDTSAAHNPGGETLASEPQPVSIPLNFLKVELTWASFPDAVEYRVYRTATPDQPVGTEELLATVPAPQNGGPVTYTDTGADTPTTGATPLPLGSLGAWHQPTDTAGNPLALDVARYHHGVTFAPDPDTPGQYFVYAAGGGDGTSVFGDYEYFAVTVNGPRDQAVSPVTQDATNVLSIARWKMPALAATPQNSLVTDSYVYVMGGDQGGTVTRRNEAALVNPDGSLGAWTQVDDNQRSRAEYGAAIANNAVAVAGGDAGSTNTTADSSEICNPAEGCTAPDLVGWNSLSQVNLRLRALPGYVSYNGFFYLTGGYDTGTGAVLDTTDYSVLGGTP</sequence>
<feature type="chain" id="PRO_5030106698" description="IPT/TIG domain-containing protein" evidence="1">
    <location>
        <begin position="24"/>
        <end position="2040"/>
    </location>
</feature>
<dbReference type="EMBL" id="CP041186">
    <property type="protein sequence ID" value="QDG53097.1"/>
    <property type="molecule type" value="Genomic_DNA"/>
</dbReference>
<dbReference type="InterPro" id="IPR015915">
    <property type="entry name" value="Kelch-typ_b-propeller"/>
</dbReference>
<dbReference type="Proteomes" id="UP000315995">
    <property type="component" value="Chromosome"/>
</dbReference>
<dbReference type="SUPFAM" id="SSF81296">
    <property type="entry name" value="E set domains"/>
    <property type="match status" value="2"/>
</dbReference>
<gene>
    <name evidence="3" type="ORF">FIV42_20815</name>
</gene>
<protein>
    <recommendedName>
        <fullName evidence="2">IPT/TIG domain-containing protein</fullName>
    </recommendedName>
</protein>
<dbReference type="InterPro" id="IPR014756">
    <property type="entry name" value="Ig_E-set"/>
</dbReference>
<keyword evidence="4" id="KW-1185">Reference proteome</keyword>
<dbReference type="OrthoDB" id="5379982at2"/>
<dbReference type="RefSeq" id="WP_141199558.1">
    <property type="nucleotide sequence ID" value="NZ_CP041186.1"/>
</dbReference>
<dbReference type="Gene3D" id="2.120.10.80">
    <property type="entry name" value="Kelch-type beta propeller"/>
    <property type="match status" value="2"/>
</dbReference>
<evidence type="ECO:0000313" key="4">
    <source>
        <dbReference type="Proteomes" id="UP000315995"/>
    </source>
</evidence>
<reference evidence="3 4" key="1">
    <citation type="submission" date="2019-06" db="EMBL/GenBank/DDBJ databases">
        <title>Persicimonas caeni gen. nov., sp. nov., a predatory bacterium isolated from solar saltern.</title>
        <authorList>
            <person name="Wang S."/>
        </authorList>
    </citation>
    <scope>NUCLEOTIDE SEQUENCE [LARGE SCALE GENOMIC DNA]</scope>
    <source>
        <strain evidence="3 4">YN101</strain>
    </source>
</reference>
<proteinExistence type="predicted"/>
<feature type="signal peptide" evidence="1">
    <location>
        <begin position="1"/>
        <end position="23"/>
    </location>
</feature>